<accession>A0A8H6MM50</accession>
<evidence type="ECO:0000313" key="3">
    <source>
        <dbReference type="EMBL" id="KAF6798129.1"/>
    </source>
</evidence>
<feature type="domain" description="2EXR" evidence="2">
    <location>
        <begin position="5"/>
        <end position="102"/>
    </location>
</feature>
<dbReference type="PANTHER" id="PTHR35910">
    <property type="entry name" value="2EXR DOMAIN-CONTAINING PROTEIN"/>
    <property type="match status" value="1"/>
</dbReference>
<proteinExistence type="predicted"/>
<name>A0A8H6MM50_9PEZI</name>
<dbReference type="PANTHER" id="PTHR35910:SF1">
    <property type="entry name" value="2EXR DOMAIN-CONTAINING PROTEIN"/>
    <property type="match status" value="1"/>
</dbReference>
<protein>
    <recommendedName>
        <fullName evidence="2">2EXR domain-containing protein</fullName>
    </recommendedName>
</protein>
<dbReference type="InterPro" id="IPR045518">
    <property type="entry name" value="2EXR"/>
</dbReference>
<feature type="compositionally biased region" description="Basic residues" evidence="1">
    <location>
        <begin position="110"/>
        <end position="121"/>
    </location>
</feature>
<dbReference type="Proteomes" id="UP000652219">
    <property type="component" value="Unassembled WGS sequence"/>
</dbReference>
<gene>
    <name evidence="3" type="ORF">CSOJ01_12814</name>
</gene>
<evidence type="ECO:0000259" key="2">
    <source>
        <dbReference type="Pfam" id="PF20150"/>
    </source>
</evidence>
<comment type="caution">
    <text evidence="3">The sequence shown here is derived from an EMBL/GenBank/DDBJ whole genome shotgun (WGS) entry which is preliminary data.</text>
</comment>
<reference evidence="3 4" key="1">
    <citation type="journal article" date="2020" name="Phytopathology">
        <title>Genome Sequence Resources of Colletotrichum truncatum, C. plurivorum, C. musicola, and C. sojae: Four Species Pathogenic to Soybean (Glycine max).</title>
        <authorList>
            <person name="Rogerio F."/>
            <person name="Boufleur T.R."/>
            <person name="Ciampi-Guillardi M."/>
            <person name="Sukno S.A."/>
            <person name="Thon M.R."/>
            <person name="Massola Junior N.S."/>
            <person name="Baroncelli R."/>
        </authorList>
    </citation>
    <scope>NUCLEOTIDE SEQUENCE [LARGE SCALE GENOMIC DNA]</scope>
    <source>
        <strain evidence="3 4">LFN0009</strain>
    </source>
</reference>
<evidence type="ECO:0000313" key="4">
    <source>
        <dbReference type="Proteomes" id="UP000652219"/>
    </source>
</evidence>
<sequence>MPTTFHGFRKLPPELRLEIWNLAVRPSECGVHFFSMTDWNSLANGDQGSVYDIEPHTTGPLIAAPGFPTELSWVKDNPSTYLVDAGLWTACRESRAVMETRFRTAYWRKKRQRRRKRKSGRRPSTLSTYRHEDAPGLACFRQGNEDWTFAVFPHRDLFCFRGVPAANVDVHYDLGWYSPFGSRSLGFGGLRRVAFEFDESWAFDEEDRIKDLVGLDDPRGVFLETLDQIVESEGTSGMRLFLIDYGLRLKPGASAWQTLHGEGCRFVDHCEEDLDWKRSAGRGAWKFLHEIENWGEAYWSRHNERMTCPGSEFSSVWLIAITSRGGERAMDNHNAFSLGPYEKPDARYLLSVNGNRCPTVLRGDELDVVAHCTRVIVVQSRDVPGGLTHSTTPTSLLGRVGKAWDLDIPDIYHVSALALITFKIRFPGNATWRLQSPISLPAATPMPDIKSRG</sequence>
<evidence type="ECO:0000256" key="1">
    <source>
        <dbReference type="SAM" id="MobiDB-lite"/>
    </source>
</evidence>
<dbReference type="EMBL" id="WIGN01000343">
    <property type="protein sequence ID" value="KAF6798129.1"/>
    <property type="molecule type" value="Genomic_DNA"/>
</dbReference>
<dbReference type="AlphaFoldDB" id="A0A8H6MM50"/>
<dbReference type="Pfam" id="PF20150">
    <property type="entry name" value="2EXR"/>
    <property type="match status" value="1"/>
</dbReference>
<feature type="region of interest" description="Disordered" evidence="1">
    <location>
        <begin position="110"/>
        <end position="129"/>
    </location>
</feature>
<organism evidence="3 4">
    <name type="scientific">Colletotrichum sojae</name>
    <dbReference type="NCBI Taxonomy" id="2175907"/>
    <lineage>
        <taxon>Eukaryota</taxon>
        <taxon>Fungi</taxon>
        <taxon>Dikarya</taxon>
        <taxon>Ascomycota</taxon>
        <taxon>Pezizomycotina</taxon>
        <taxon>Sordariomycetes</taxon>
        <taxon>Hypocreomycetidae</taxon>
        <taxon>Glomerellales</taxon>
        <taxon>Glomerellaceae</taxon>
        <taxon>Colletotrichum</taxon>
        <taxon>Colletotrichum orchidearum species complex</taxon>
    </lineage>
</organism>
<keyword evidence="4" id="KW-1185">Reference proteome</keyword>